<gene>
    <name evidence="7" type="ORF">CK498_23495</name>
</gene>
<evidence type="ECO:0000313" key="7">
    <source>
        <dbReference type="EMBL" id="PAU74292.1"/>
    </source>
</evidence>
<accession>A0A2A2EPL7</accession>
<dbReference type="EMBL" id="NSKB01000012">
    <property type="protein sequence ID" value="PAU74292.1"/>
    <property type="molecule type" value="Genomic_DNA"/>
</dbReference>
<dbReference type="InterPro" id="IPR012292">
    <property type="entry name" value="Globin/Proto"/>
</dbReference>
<keyword evidence="8" id="KW-1185">Reference proteome</keyword>
<reference evidence="7 8" key="1">
    <citation type="submission" date="2017-08" db="EMBL/GenBank/DDBJ databases">
        <title>Halomonas alkalisoli sp. nov., isolated from saline alkaline soil.</title>
        <authorList>
            <person name="Wang D."/>
            <person name="Zhang G."/>
        </authorList>
    </citation>
    <scope>NUCLEOTIDE SEQUENCE [LARGE SCALE GENOMIC DNA]</scope>
    <source>
        <strain evidence="7 8">WRN001</strain>
    </source>
</reference>
<dbReference type="Pfam" id="PF01152">
    <property type="entry name" value="Bac_globin"/>
    <property type="match status" value="1"/>
</dbReference>
<organism evidence="7 8">
    <name type="scientific">Halomonas salipaludis</name>
    <dbReference type="NCBI Taxonomy" id="2032625"/>
    <lineage>
        <taxon>Bacteria</taxon>
        <taxon>Pseudomonadati</taxon>
        <taxon>Pseudomonadota</taxon>
        <taxon>Gammaproteobacteria</taxon>
        <taxon>Oceanospirillales</taxon>
        <taxon>Halomonadaceae</taxon>
        <taxon>Halomonas</taxon>
    </lineage>
</organism>
<keyword evidence="5" id="KW-0408">Iron</keyword>
<dbReference type="CDD" id="cd14773">
    <property type="entry name" value="TrHb2_PhHbO-like_O"/>
    <property type="match status" value="1"/>
</dbReference>
<dbReference type="GO" id="GO:0019825">
    <property type="term" value="F:oxygen binding"/>
    <property type="evidence" value="ECO:0007669"/>
    <property type="project" value="InterPro"/>
</dbReference>
<dbReference type="GO" id="GO:0005344">
    <property type="term" value="F:oxygen carrier activity"/>
    <property type="evidence" value="ECO:0007669"/>
    <property type="project" value="InterPro"/>
</dbReference>
<dbReference type="Proteomes" id="UP000217771">
    <property type="component" value="Unassembled WGS sequence"/>
</dbReference>
<protein>
    <submittedName>
        <fullName evidence="7">Globin</fullName>
    </submittedName>
</protein>
<keyword evidence="2" id="KW-0813">Transport</keyword>
<dbReference type="SUPFAM" id="SSF46458">
    <property type="entry name" value="Globin-like"/>
    <property type="match status" value="1"/>
</dbReference>
<evidence type="ECO:0000313" key="8">
    <source>
        <dbReference type="Proteomes" id="UP000217771"/>
    </source>
</evidence>
<dbReference type="OrthoDB" id="9790913at2"/>
<dbReference type="GO" id="GO:0046872">
    <property type="term" value="F:metal ion binding"/>
    <property type="evidence" value="ECO:0007669"/>
    <property type="project" value="UniProtKB-KW"/>
</dbReference>
<dbReference type="InterPro" id="IPR019795">
    <property type="entry name" value="Globin_bac-like_CS"/>
</dbReference>
<dbReference type="InterPro" id="IPR001486">
    <property type="entry name" value="Hemoglobin_trunc"/>
</dbReference>
<keyword evidence="4" id="KW-0479">Metal-binding</keyword>
<comment type="similarity">
    <text evidence="6">Belongs to the truncated hemoglobin family. Group II subfamily.</text>
</comment>
<sequence length="145" mass="16176">MSASRSARRRRMSDTARIYGVGDSTLQALGGEAAVAALVGRFYAAMQRLPEAQRIRAMHPADLGEARDKLTTFLIGWMGGPKRYRERFGPISIPGAHRHLDIGPEERDAWLLCMATALDEQGVDAELKAYLLAQLRHPAEMCRRR</sequence>
<comment type="caution">
    <text evidence="7">The sequence shown here is derived from an EMBL/GenBank/DDBJ whole genome shotgun (WGS) entry which is preliminary data.</text>
</comment>
<evidence type="ECO:0000256" key="1">
    <source>
        <dbReference type="ARBA" id="ARBA00001971"/>
    </source>
</evidence>
<evidence type="ECO:0000256" key="5">
    <source>
        <dbReference type="ARBA" id="ARBA00023004"/>
    </source>
</evidence>
<dbReference type="PANTHER" id="PTHR47366:SF1">
    <property type="entry name" value="TWO-ON-TWO HEMOGLOBIN-3"/>
    <property type="match status" value="1"/>
</dbReference>
<dbReference type="AlphaFoldDB" id="A0A2A2EPL7"/>
<dbReference type="InterPro" id="IPR044203">
    <property type="entry name" value="GlbO/GLB3-like"/>
</dbReference>
<evidence type="ECO:0000256" key="3">
    <source>
        <dbReference type="ARBA" id="ARBA00022617"/>
    </source>
</evidence>
<dbReference type="PANTHER" id="PTHR47366">
    <property type="entry name" value="TWO-ON-TWO HEMOGLOBIN-3"/>
    <property type="match status" value="1"/>
</dbReference>
<evidence type="ECO:0000256" key="4">
    <source>
        <dbReference type="ARBA" id="ARBA00022723"/>
    </source>
</evidence>
<evidence type="ECO:0000256" key="2">
    <source>
        <dbReference type="ARBA" id="ARBA00022448"/>
    </source>
</evidence>
<dbReference type="Gene3D" id="1.10.490.10">
    <property type="entry name" value="Globins"/>
    <property type="match status" value="1"/>
</dbReference>
<dbReference type="GO" id="GO:0020037">
    <property type="term" value="F:heme binding"/>
    <property type="evidence" value="ECO:0007669"/>
    <property type="project" value="InterPro"/>
</dbReference>
<evidence type="ECO:0000256" key="6">
    <source>
        <dbReference type="ARBA" id="ARBA00034496"/>
    </source>
</evidence>
<dbReference type="InterPro" id="IPR009050">
    <property type="entry name" value="Globin-like_sf"/>
</dbReference>
<comment type="cofactor">
    <cofactor evidence="1">
        <name>heme</name>
        <dbReference type="ChEBI" id="CHEBI:30413"/>
    </cofactor>
</comment>
<name>A0A2A2EPL7_9GAMM</name>
<keyword evidence="3" id="KW-0349">Heme</keyword>
<dbReference type="PROSITE" id="PS01213">
    <property type="entry name" value="GLOBIN_FAM_2"/>
    <property type="match status" value="1"/>
</dbReference>
<proteinExistence type="inferred from homology"/>